<dbReference type="InterPro" id="IPR050982">
    <property type="entry name" value="Auxin_biosynth/cation_transpt"/>
</dbReference>
<dbReference type="SUPFAM" id="SSF51905">
    <property type="entry name" value="FAD/NAD(P)-binding domain"/>
    <property type="match status" value="1"/>
</dbReference>
<evidence type="ECO:0000313" key="2">
    <source>
        <dbReference type="Proteomes" id="UP000887540"/>
    </source>
</evidence>
<dbReference type="PANTHER" id="PTHR43539">
    <property type="entry name" value="FLAVIN-BINDING MONOOXYGENASE-LIKE PROTEIN (AFU_ORTHOLOGUE AFUA_4G09220)"/>
    <property type="match status" value="1"/>
</dbReference>
<protein>
    <submittedName>
        <fullName evidence="3">Uncharacterized protein</fullName>
    </submittedName>
</protein>
<organism evidence="2 3">
    <name type="scientific">Acrobeloides nanus</name>
    <dbReference type="NCBI Taxonomy" id="290746"/>
    <lineage>
        <taxon>Eukaryota</taxon>
        <taxon>Metazoa</taxon>
        <taxon>Ecdysozoa</taxon>
        <taxon>Nematoda</taxon>
        <taxon>Chromadorea</taxon>
        <taxon>Rhabditida</taxon>
        <taxon>Tylenchina</taxon>
        <taxon>Cephalobomorpha</taxon>
        <taxon>Cephaloboidea</taxon>
        <taxon>Cephalobidae</taxon>
        <taxon>Acrobeloides</taxon>
    </lineage>
</organism>
<name>A0A914DVJ9_9BILA</name>
<keyword evidence="2" id="KW-1185">Reference proteome</keyword>
<dbReference type="PANTHER" id="PTHR43539:SF23">
    <property type="entry name" value="FAD-DEPENDENT OXIDOREDUCTASE DOMAIN-CONTAINING PROTEIN 2"/>
    <property type="match status" value="1"/>
</dbReference>
<dbReference type="GO" id="GO:0036503">
    <property type="term" value="P:ERAD pathway"/>
    <property type="evidence" value="ECO:0007669"/>
    <property type="project" value="TreeGrafter"/>
</dbReference>
<dbReference type="InterPro" id="IPR036188">
    <property type="entry name" value="FAD/NAD-bd_sf"/>
</dbReference>
<dbReference type="AlphaFoldDB" id="A0A914DVJ9"/>
<dbReference type="Pfam" id="PF13738">
    <property type="entry name" value="Pyr_redox_3"/>
    <property type="match status" value="1"/>
</dbReference>
<dbReference type="Proteomes" id="UP000887540">
    <property type="component" value="Unplaced"/>
</dbReference>
<dbReference type="GO" id="GO:0050660">
    <property type="term" value="F:flavin adenine dinucleotide binding"/>
    <property type="evidence" value="ECO:0007669"/>
    <property type="project" value="TreeGrafter"/>
</dbReference>
<dbReference type="PRINTS" id="PR00469">
    <property type="entry name" value="PNDRDTASEII"/>
</dbReference>
<sequence>MDMNDYCIVGAGPGGLQMGYFMKQNGWNYKMFEKESTPDNEDLLFTKYSNDYFPHADSMLTYLNDYAMMNDLNIMYNTEIEKVSYDKMNDKCRFKLQIMGAMKQCCKTLVMASGMSQLKHLNISGNEHLDSYDKMSTNPKDYEGKSVLIIGKGNSAFEIASSIYGVTNYVHLVSRNRLRMSWETHYTGDLRGVSNEVLDAYQLKSLDTVLEADASKFTVTKGADGMLHVTSSEGNLTTRDSSPMRQGYDKVIECVGFQWDDSVFEGGHPSTMYPEHTYPVIKTDFESEQYPGLYFAGNLAHSLDYRKSSGGFIHGFRYTAKALSKILARKNEDKSWPSMDYKMDKLTNHLLTRASESSAIYQMYGYLCDVAVLDKDSNMFKYYEEFPIKNLKDFAYYAKMDKTEEMKPSIVLCKDYGRNFSGPGMDVFGPSRSVTSPDEAANSKYLHPWIYLFNNVPKCLKEATYVHHVLEDSTYTFDGPMSHVKPFEMVLDKFLSGVKLHMMKSEL</sequence>
<dbReference type="WBParaSite" id="ACRNAN_scaffold4113.g32189.t1">
    <property type="protein sequence ID" value="ACRNAN_scaffold4113.g32189.t1"/>
    <property type="gene ID" value="ACRNAN_scaffold4113.g32189"/>
</dbReference>
<dbReference type="GO" id="GO:0005788">
    <property type="term" value="C:endoplasmic reticulum lumen"/>
    <property type="evidence" value="ECO:0007669"/>
    <property type="project" value="TreeGrafter"/>
</dbReference>
<proteinExistence type="predicted"/>
<accession>A0A914DVJ9</accession>
<keyword evidence="1" id="KW-0560">Oxidoreductase</keyword>
<reference evidence="3" key="1">
    <citation type="submission" date="2022-11" db="UniProtKB">
        <authorList>
            <consortium name="WormBaseParasite"/>
        </authorList>
    </citation>
    <scope>IDENTIFICATION</scope>
</reference>
<evidence type="ECO:0000313" key="3">
    <source>
        <dbReference type="WBParaSite" id="ACRNAN_scaffold4113.g32189.t1"/>
    </source>
</evidence>
<dbReference type="Gene3D" id="3.50.50.60">
    <property type="entry name" value="FAD/NAD(P)-binding domain"/>
    <property type="match status" value="1"/>
</dbReference>
<evidence type="ECO:0000256" key="1">
    <source>
        <dbReference type="ARBA" id="ARBA00023002"/>
    </source>
</evidence>
<dbReference type="GO" id="GO:0004497">
    <property type="term" value="F:monooxygenase activity"/>
    <property type="evidence" value="ECO:0007669"/>
    <property type="project" value="TreeGrafter"/>
</dbReference>